<dbReference type="EC" id="3.1.26.11" evidence="2 10"/>
<feature type="binding site" evidence="10">
    <location>
        <position position="213"/>
    </location>
    <ligand>
        <name>Zn(2+)</name>
        <dbReference type="ChEBI" id="CHEBI:29105"/>
        <label>2</label>
        <note>catalytic</note>
    </ligand>
</feature>
<dbReference type="AlphaFoldDB" id="A0A0V8JFH3"/>
<evidence type="ECO:0000313" key="12">
    <source>
        <dbReference type="Proteomes" id="UP000054099"/>
    </source>
</evidence>
<evidence type="ECO:0000256" key="7">
    <source>
        <dbReference type="ARBA" id="ARBA00022801"/>
    </source>
</evidence>
<evidence type="ECO:0000256" key="3">
    <source>
        <dbReference type="ARBA" id="ARBA00022694"/>
    </source>
</evidence>
<keyword evidence="12" id="KW-1185">Reference proteome</keyword>
<dbReference type="RefSeq" id="WP_061970877.1">
    <property type="nucleotide sequence ID" value="NZ_FMAV01000001.1"/>
</dbReference>
<dbReference type="Gene3D" id="3.60.15.10">
    <property type="entry name" value="Ribonuclease Z/Hydroxyacylglutathione hydrolase-like"/>
    <property type="match status" value="1"/>
</dbReference>
<evidence type="ECO:0000256" key="4">
    <source>
        <dbReference type="ARBA" id="ARBA00022722"/>
    </source>
</evidence>
<organism evidence="11 12">
    <name type="scientific">Fictibacillus enclensis</name>
    <dbReference type="NCBI Taxonomy" id="1017270"/>
    <lineage>
        <taxon>Bacteria</taxon>
        <taxon>Bacillati</taxon>
        <taxon>Bacillota</taxon>
        <taxon>Bacilli</taxon>
        <taxon>Bacillales</taxon>
        <taxon>Fictibacillaceae</taxon>
        <taxon>Fictibacillus</taxon>
    </lineage>
</organism>
<keyword evidence="3 10" id="KW-0819">tRNA processing</keyword>
<feature type="active site" description="Proton acceptor" evidence="10">
    <location>
        <position position="68"/>
    </location>
</feature>
<dbReference type="PANTHER" id="PTHR46018:SF2">
    <property type="entry name" value="ZINC PHOSPHODIESTERASE ELAC PROTEIN 1"/>
    <property type="match status" value="1"/>
</dbReference>
<evidence type="ECO:0000256" key="9">
    <source>
        <dbReference type="ARBA" id="ARBA00057812"/>
    </source>
</evidence>
<protein>
    <recommendedName>
        <fullName evidence="2 10">Ribonuclease Z</fullName>
        <shortName evidence="10">RNase Z</shortName>
        <ecNumber evidence="2 10">3.1.26.11</ecNumber>
    </recommendedName>
    <alternativeName>
        <fullName evidence="10">tRNA 3 endonuclease</fullName>
    </alternativeName>
    <alternativeName>
        <fullName evidence="10">tRNase Z</fullName>
    </alternativeName>
</protein>
<dbReference type="NCBIfam" id="TIGR02651">
    <property type="entry name" value="RNase_Z"/>
    <property type="match status" value="1"/>
</dbReference>
<reference evidence="11 12" key="1">
    <citation type="journal article" date="2014" name="Antonie Van Leeuwenhoek">
        <title>Fictibacillus enclensis sp. nov., isolated from marine sediment.</title>
        <authorList>
            <person name="Dastager S.G."/>
            <person name="Mawlankar R."/>
            <person name="Srinivasan K."/>
            <person name="Tang S.K."/>
            <person name="Lee J.C."/>
            <person name="Ramana V.V."/>
            <person name="Shouche Y.S."/>
        </authorList>
    </citation>
    <scope>NUCLEOTIDE SEQUENCE [LARGE SCALE GENOMIC DNA]</scope>
    <source>
        <strain evidence="11 12">NIO-1003</strain>
    </source>
</reference>
<keyword evidence="6 10" id="KW-0255">Endonuclease</keyword>
<feature type="binding site" evidence="10">
    <location>
        <position position="142"/>
    </location>
    <ligand>
        <name>Zn(2+)</name>
        <dbReference type="ChEBI" id="CHEBI:29105"/>
        <label>1</label>
        <note>catalytic</note>
    </ligand>
</feature>
<evidence type="ECO:0000256" key="10">
    <source>
        <dbReference type="HAMAP-Rule" id="MF_01818"/>
    </source>
</evidence>
<comment type="cofactor">
    <cofactor evidence="10">
        <name>Zn(2+)</name>
        <dbReference type="ChEBI" id="CHEBI:29105"/>
    </cofactor>
    <text evidence="10">Binds 2 Zn(2+) ions.</text>
</comment>
<evidence type="ECO:0000313" key="11">
    <source>
        <dbReference type="EMBL" id="KSU85676.1"/>
    </source>
</evidence>
<evidence type="ECO:0000256" key="6">
    <source>
        <dbReference type="ARBA" id="ARBA00022759"/>
    </source>
</evidence>
<sequence>MELHFLGTGAGMPSKERNVSSVALKFLQRGGEVWLFDCGEATQHQILHTSAIKPRKITKIFITHLHGDHIFGLPGLLGSRSFQSGEDSPLTVYGPPGIKEYLEICLKVSSTYLTYPFEVVEISEGLVCEENGRFVYSSLLDHVIPCFGYRVEESTQPGKLKAELLQKSGVSPGPLYQELKKGKDLTLPDGTVLKSKDFLSAPVPGRIITILGDTKACDNAIKLGKDATVLVHEATFLHELAEQAAEFGHSSAKIAALTARKANASSLIINHISSRYHKEQKHLLLEEAREVFPNTSMANDFSVFPLEKPIAADMEK</sequence>
<dbReference type="Proteomes" id="UP000054099">
    <property type="component" value="Unassembled WGS sequence"/>
</dbReference>
<comment type="similarity">
    <text evidence="10">Belongs to the RNase Z family.</text>
</comment>
<dbReference type="PANTHER" id="PTHR46018">
    <property type="entry name" value="ZINC PHOSPHODIESTERASE ELAC PROTEIN 1"/>
    <property type="match status" value="1"/>
</dbReference>
<dbReference type="GO" id="GO:0042781">
    <property type="term" value="F:3'-tRNA processing endoribonuclease activity"/>
    <property type="evidence" value="ECO:0007669"/>
    <property type="project" value="UniProtKB-UniRule"/>
</dbReference>
<accession>A0A0V8JFH3</accession>
<evidence type="ECO:0000256" key="5">
    <source>
        <dbReference type="ARBA" id="ARBA00022723"/>
    </source>
</evidence>
<evidence type="ECO:0000256" key="8">
    <source>
        <dbReference type="ARBA" id="ARBA00022833"/>
    </source>
</evidence>
<keyword evidence="7 10" id="KW-0378">Hydrolase</keyword>
<dbReference type="CDD" id="cd07717">
    <property type="entry name" value="RNaseZ_ZiPD-like_MBL-fold"/>
    <property type="match status" value="1"/>
</dbReference>
<dbReference type="GO" id="GO:0008270">
    <property type="term" value="F:zinc ion binding"/>
    <property type="evidence" value="ECO:0007669"/>
    <property type="project" value="UniProtKB-UniRule"/>
</dbReference>
<gene>
    <name evidence="10" type="primary">rnz</name>
    <name evidence="11" type="ORF">AS030_09320</name>
</gene>
<dbReference type="OrthoDB" id="9800940at2"/>
<keyword evidence="5 10" id="KW-0479">Metal-binding</keyword>
<comment type="catalytic activity">
    <reaction evidence="10">
        <text>Endonucleolytic cleavage of RNA, removing extra 3' nucleotides from tRNA precursor, generating 3' termini of tRNAs. A 3'-hydroxy group is left at the tRNA terminus and a 5'-phosphoryl group is left at the trailer molecule.</text>
        <dbReference type="EC" id="3.1.26.11"/>
    </reaction>
</comment>
<feature type="binding site" evidence="10">
    <location>
        <position position="66"/>
    </location>
    <ligand>
        <name>Zn(2+)</name>
        <dbReference type="ChEBI" id="CHEBI:29105"/>
        <label>1</label>
        <note>catalytic</note>
    </ligand>
</feature>
<feature type="binding site" evidence="10">
    <location>
        <position position="213"/>
    </location>
    <ligand>
        <name>Zn(2+)</name>
        <dbReference type="ChEBI" id="CHEBI:29105"/>
        <label>1</label>
        <note>catalytic</note>
    </ligand>
</feature>
<proteinExistence type="inferred from homology"/>
<dbReference type="SUPFAM" id="SSF56281">
    <property type="entry name" value="Metallo-hydrolase/oxidoreductase"/>
    <property type="match status" value="1"/>
</dbReference>
<feature type="binding site" evidence="10">
    <location>
        <position position="69"/>
    </location>
    <ligand>
        <name>Zn(2+)</name>
        <dbReference type="ChEBI" id="CHEBI:29105"/>
        <label>2</label>
        <note>catalytic</note>
    </ligand>
</feature>
<evidence type="ECO:0000256" key="2">
    <source>
        <dbReference type="ARBA" id="ARBA00012477"/>
    </source>
</evidence>
<dbReference type="NCBIfam" id="NF000801">
    <property type="entry name" value="PRK00055.1-3"/>
    <property type="match status" value="1"/>
</dbReference>
<evidence type="ECO:0000256" key="1">
    <source>
        <dbReference type="ARBA" id="ARBA00011738"/>
    </source>
</evidence>
<dbReference type="GO" id="GO:0042802">
    <property type="term" value="F:identical protein binding"/>
    <property type="evidence" value="ECO:0007669"/>
    <property type="project" value="UniProtKB-ARBA"/>
</dbReference>
<dbReference type="HAMAP" id="MF_01818">
    <property type="entry name" value="RNase_Z_BN"/>
    <property type="match status" value="1"/>
</dbReference>
<comment type="function">
    <text evidence="9 10">Zinc phosphodiesterase, which displays some tRNA 3'-processing endonuclease activity. Probably involved in tRNA maturation, by removing a 3'-trailer from precursor tRNA.</text>
</comment>
<dbReference type="FunFam" id="3.60.15.10:FF:000002">
    <property type="entry name" value="Ribonuclease Z"/>
    <property type="match status" value="1"/>
</dbReference>
<comment type="caution">
    <text evidence="11">The sequence shown here is derived from an EMBL/GenBank/DDBJ whole genome shotgun (WGS) entry which is preliminary data.</text>
</comment>
<feature type="binding site" evidence="10">
    <location>
        <position position="271"/>
    </location>
    <ligand>
        <name>Zn(2+)</name>
        <dbReference type="ChEBI" id="CHEBI:29105"/>
        <label>2</label>
        <note>catalytic</note>
    </ligand>
</feature>
<dbReference type="InterPro" id="IPR036866">
    <property type="entry name" value="RibonucZ/Hydroxyglut_hydro"/>
</dbReference>
<dbReference type="EMBL" id="LNQN01000001">
    <property type="protein sequence ID" value="KSU85676.1"/>
    <property type="molecule type" value="Genomic_DNA"/>
</dbReference>
<keyword evidence="4 10" id="KW-0540">Nuclease</keyword>
<dbReference type="InterPro" id="IPR013471">
    <property type="entry name" value="RNase_Z/BN"/>
</dbReference>
<name>A0A0V8JFH3_9BACL</name>
<comment type="subunit">
    <text evidence="1 10">Homodimer.</text>
</comment>
<dbReference type="Pfam" id="PF23023">
    <property type="entry name" value="Anti-Pycsar_Apyc1"/>
    <property type="match status" value="1"/>
</dbReference>
<feature type="binding site" evidence="10">
    <location>
        <position position="68"/>
    </location>
    <ligand>
        <name>Zn(2+)</name>
        <dbReference type="ChEBI" id="CHEBI:29105"/>
        <label>2</label>
        <note>catalytic</note>
    </ligand>
</feature>
<keyword evidence="8 10" id="KW-0862">Zinc</keyword>
<feature type="binding site" evidence="10">
    <location>
        <position position="64"/>
    </location>
    <ligand>
        <name>Zn(2+)</name>
        <dbReference type="ChEBI" id="CHEBI:29105"/>
        <label>1</label>
        <note>catalytic</note>
    </ligand>
</feature>